<evidence type="ECO:0000313" key="2">
    <source>
        <dbReference type="EMBL" id="KAJ4969619.1"/>
    </source>
</evidence>
<comment type="caution">
    <text evidence="2">The sequence shown here is derived from an EMBL/GenBank/DDBJ whole genome shotgun (WGS) entry which is preliminary data.</text>
</comment>
<name>A0A9Q0KFQ0_9MAGN</name>
<protein>
    <submittedName>
        <fullName evidence="2">Uncharacterized protein</fullName>
    </submittedName>
</protein>
<reference evidence="2" key="1">
    <citation type="journal article" date="2023" name="Plant J.">
        <title>The genome of the king protea, Protea cynaroides.</title>
        <authorList>
            <person name="Chang J."/>
            <person name="Duong T.A."/>
            <person name="Schoeman C."/>
            <person name="Ma X."/>
            <person name="Roodt D."/>
            <person name="Barker N."/>
            <person name="Li Z."/>
            <person name="Van de Peer Y."/>
            <person name="Mizrachi E."/>
        </authorList>
    </citation>
    <scope>NUCLEOTIDE SEQUENCE</scope>
    <source>
        <tissue evidence="2">Young leaves</tissue>
    </source>
</reference>
<dbReference type="EMBL" id="JAMYWD010000005">
    <property type="protein sequence ID" value="KAJ4969619.1"/>
    <property type="molecule type" value="Genomic_DNA"/>
</dbReference>
<dbReference type="OrthoDB" id="2012753at2759"/>
<accession>A0A9Q0KFQ0</accession>
<feature type="compositionally biased region" description="Basic and acidic residues" evidence="1">
    <location>
        <begin position="1"/>
        <end position="11"/>
    </location>
</feature>
<dbReference type="PANTHER" id="PTHR37250:SF1">
    <property type="entry name" value="OS05G0496000 PROTEIN"/>
    <property type="match status" value="1"/>
</dbReference>
<gene>
    <name evidence="2" type="ORF">NE237_002718</name>
</gene>
<evidence type="ECO:0000313" key="3">
    <source>
        <dbReference type="Proteomes" id="UP001141806"/>
    </source>
</evidence>
<organism evidence="2 3">
    <name type="scientific">Protea cynaroides</name>
    <dbReference type="NCBI Taxonomy" id="273540"/>
    <lineage>
        <taxon>Eukaryota</taxon>
        <taxon>Viridiplantae</taxon>
        <taxon>Streptophyta</taxon>
        <taxon>Embryophyta</taxon>
        <taxon>Tracheophyta</taxon>
        <taxon>Spermatophyta</taxon>
        <taxon>Magnoliopsida</taxon>
        <taxon>Proteales</taxon>
        <taxon>Proteaceae</taxon>
        <taxon>Protea</taxon>
    </lineage>
</organism>
<evidence type="ECO:0000256" key="1">
    <source>
        <dbReference type="SAM" id="MobiDB-lite"/>
    </source>
</evidence>
<feature type="region of interest" description="Disordered" evidence="1">
    <location>
        <begin position="1"/>
        <end position="75"/>
    </location>
</feature>
<proteinExistence type="predicted"/>
<dbReference type="PANTHER" id="PTHR37250">
    <property type="entry name" value="OS05G0496000 PROTEIN"/>
    <property type="match status" value="1"/>
</dbReference>
<dbReference type="Proteomes" id="UP001141806">
    <property type="component" value="Unassembled WGS sequence"/>
</dbReference>
<sequence length="144" mass="15512">MEYDAVEHLQDENEDSMTNGTNGIAKSDMREMNVKDAPGKDSDTTKDAIEISRAGSNVGDNVEHEAASADMETSGEVNMEASITVDDIIKAGGFGARDDISSFLPVAIDSTDFEASLRDARDYEEPQGEIFRPGLGWTDATVSE</sequence>
<dbReference type="AlphaFoldDB" id="A0A9Q0KFQ0"/>
<feature type="compositionally biased region" description="Basic and acidic residues" evidence="1">
    <location>
        <begin position="27"/>
        <end position="50"/>
    </location>
</feature>
<keyword evidence="3" id="KW-1185">Reference proteome</keyword>